<feature type="transmembrane region" description="Helical" evidence="5">
    <location>
        <begin position="2596"/>
        <end position="2613"/>
    </location>
</feature>
<dbReference type="PROSITE" id="PS50297">
    <property type="entry name" value="ANK_REP_REGION"/>
    <property type="match status" value="4"/>
</dbReference>
<feature type="repeat" description="ANK" evidence="3">
    <location>
        <begin position="1695"/>
        <end position="1727"/>
    </location>
</feature>
<reference evidence="6 7" key="1">
    <citation type="journal article" date="2023" name="BMC Biol.">
        <title>The compact genome of the sponge Oopsacas minuta (Hexactinellida) is lacking key metazoan core genes.</title>
        <authorList>
            <person name="Santini S."/>
            <person name="Schenkelaars Q."/>
            <person name="Jourda C."/>
            <person name="Duchesne M."/>
            <person name="Belahbib H."/>
            <person name="Rocher C."/>
            <person name="Selva M."/>
            <person name="Riesgo A."/>
            <person name="Vervoort M."/>
            <person name="Leys S.P."/>
            <person name="Kodjabachian L."/>
            <person name="Le Bivic A."/>
            <person name="Borchiellini C."/>
            <person name="Claverie J.M."/>
            <person name="Renard E."/>
        </authorList>
    </citation>
    <scope>NUCLEOTIDE SEQUENCE [LARGE SCALE GENOMIC DNA]</scope>
    <source>
        <strain evidence="6">SPO-2</strain>
    </source>
</reference>
<evidence type="ECO:0000256" key="3">
    <source>
        <dbReference type="PROSITE-ProRule" id="PRU00023"/>
    </source>
</evidence>
<evidence type="ECO:0000256" key="5">
    <source>
        <dbReference type="SAM" id="Phobius"/>
    </source>
</evidence>
<feature type="region of interest" description="Disordered" evidence="4">
    <location>
        <begin position="2726"/>
        <end position="2768"/>
    </location>
</feature>
<dbReference type="InterPro" id="IPR036770">
    <property type="entry name" value="Ankyrin_rpt-contain_sf"/>
</dbReference>
<dbReference type="SUPFAM" id="SSF48403">
    <property type="entry name" value="Ankyrin repeat"/>
    <property type="match status" value="6"/>
</dbReference>
<keyword evidence="5" id="KW-0472">Membrane</keyword>
<feature type="transmembrane region" description="Helical" evidence="5">
    <location>
        <begin position="2633"/>
        <end position="2652"/>
    </location>
</feature>
<feature type="repeat" description="ANK" evidence="3">
    <location>
        <begin position="1810"/>
        <end position="1846"/>
    </location>
</feature>
<dbReference type="PANTHER" id="PTHR24198:SF165">
    <property type="entry name" value="ANKYRIN REPEAT-CONTAINING PROTEIN-RELATED"/>
    <property type="match status" value="1"/>
</dbReference>
<keyword evidence="7" id="KW-1185">Reference proteome</keyword>
<feature type="repeat" description="ANK" evidence="3">
    <location>
        <begin position="1391"/>
        <end position="1423"/>
    </location>
</feature>
<dbReference type="EMBL" id="JAKMXF010000066">
    <property type="protein sequence ID" value="KAI6659361.1"/>
    <property type="molecule type" value="Genomic_DNA"/>
</dbReference>
<feature type="transmembrane region" description="Helical" evidence="5">
    <location>
        <begin position="2511"/>
        <end position="2529"/>
    </location>
</feature>
<dbReference type="Pfam" id="PF00023">
    <property type="entry name" value="Ank"/>
    <property type="match status" value="1"/>
</dbReference>
<feature type="repeat" description="ANK" evidence="3">
    <location>
        <begin position="1127"/>
        <end position="1159"/>
    </location>
</feature>
<organism evidence="6 7">
    <name type="scientific">Oopsacas minuta</name>
    <dbReference type="NCBI Taxonomy" id="111878"/>
    <lineage>
        <taxon>Eukaryota</taxon>
        <taxon>Metazoa</taxon>
        <taxon>Porifera</taxon>
        <taxon>Hexactinellida</taxon>
        <taxon>Hexasterophora</taxon>
        <taxon>Lyssacinosida</taxon>
        <taxon>Leucopsacidae</taxon>
        <taxon>Oopsacas</taxon>
    </lineage>
</organism>
<evidence type="ECO:0000256" key="1">
    <source>
        <dbReference type="ARBA" id="ARBA00022737"/>
    </source>
</evidence>
<keyword evidence="2 3" id="KW-0040">ANK repeat</keyword>
<dbReference type="SMART" id="SM00248">
    <property type="entry name" value="ANK"/>
    <property type="match status" value="35"/>
</dbReference>
<feature type="transmembrane region" description="Helical" evidence="5">
    <location>
        <begin position="2484"/>
        <end position="2504"/>
    </location>
</feature>
<feature type="repeat" description="ANK" evidence="3">
    <location>
        <begin position="486"/>
        <end position="518"/>
    </location>
</feature>
<evidence type="ECO:0000256" key="4">
    <source>
        <dbReference type="SAM" id="MobiDB-lite"/>
    </source>
</evidence>
<sequence length="2816" mass="324629">MALYRAPAHLTSLNNQNLPPLQYSIINNNKKAIEYLVNEEKVNIVYKDEHGSYVLPHKTDESQLKLEILMVETSSTQIDYYAGFKSTTTGWIVTKLPALKEPKIIPDSDKIQILAKTNFEKARNNFAPKFIIQCKCPVILEKVIDIKFFEPEKDPTLNQLIAKSASVKLAVHYLKLYPDTKVFLQKDKMPSMIESALQNKKIKVLKALLDKLPEVEQQMLPSVSDATEIPQDELISKCLYDSLKSSLFLSDTQQFQLLLDHKLSCGNVRFNYQYGEENNTLIQLIIFKKLGKRFLEVILEKLKQIKDEKLTHIPCNRSKSLIPLIDWQNNHHNTALHQVVMNQQEDLFVYLLEYDPSLLITDRNKQTILHLIVDKSNNSTFISILLDKVKSLKNENLRSTDINNIQLIDVKNSDSKTPLHLVIENMNMENMEKLLEYGPSLEVKDNDGYTALHYAVFSENLQIVEKVIFKIQELKRSEIMEIANTTGSTPLHLAVFLGNVEITKYLINQGCKFLAKDLKDQTMLHYAVSIPRNDPTSDPMVSYILQHDQLNYDFTILRSKDLRGHTPLQIAVIEDQQTVVGQLIEAIKYGETNYDTSWIRDRVICYQDCEMKTALHLSIEYKNIKALKALLKTNPCLHLKDIDGNSILHAATLNPSDEVSIRKILKSVKNRSECQIEEYLYRAMNMERLTPLQFAIKNGHFSAVKELVKKYDTSIAYELSKDEITLNFNEKLPLSFYHTSHHSKAEFYIGYSFVPSGGSDQVFVVCRLPLRFKQLSETKISNTGEMHEICIDQGGWDMHENLLEQIFRSQTNEPLQAFHYLRTLTMDAKLSNQSTLMHFAAQYGTCQVIDYIINQLEFDYTTTDQDGNGIFHRAIHNDIENVQFLLDVLENVGGLSEIINIENKYGLRPLDIALEKDKIDVFLKYTFMEYQAVLNYYDPTRNTLIHKIILKNSSTDSYLNTLLDKIKQREEEKPGSTFINGVPLIDCTGTGSSREIHSLASQERYTALHISIIAGNITALTILFRYKANLSLPTLLYGFSIVHLSIIYRPNEPFYLTDVLAMCIEKNPMLFNLKDTRGYSWPILESTRHGSGPLALAQVIEDTDYQLYSNASWIWQISFGSLDLHTCGYNPLHLAISYGSDKCVRHLLEDLNKPDQESRSASYGQLYVRDPEGYTALHYATFLDCKEAYTIIDLLFAAEELRKISDKSILDQRSNNGQTPLHTAISKDRYFKITKSNQNIALSILQKILCYTREFNPDSITYLDSHNRSILHHAVITKNEDIFSEVLKQLKTEDGQLNRFGLLLLSLQDFDGKTALHLTVEYDFYFAFEKLIKYALQLRDTDKQWPALKLRDADKQWTVLHSIIGNNRDKKFLDLCKDVKDSHLLDIMDNNGFTPLHLAIKRESLNFTQTLIDLGAKVSIEIGEIGCDTYTVGASVENGNLLLGKREKKDHIQINEYIVAYKFGDKYLVSTLPQLKDTEVLPEKDVEYLGMKNVKFSDEECKSIMTHCFASKCPELVQKLIDDGEINFSAKMGIMHLAAQYASMPVMKFLCEEKQPDFEYETVDTYGNTLIHCAAKNTVENLTTLEYLLKETENFEKRGEGRQKILKTRNYVNQSALQISINSGKYQFFIALIKRGADVEETNQDGNGILHVLLQNPTNKENAAFQSIKEMIEKMNNDEDIAGKLIGLLNLENSGGHTALQIAIIGSNEQVVKILIDNKASLSVMQKSSGNTIVHLATIHKKPEANMELFEKVITAVKNQDKEKKYDVILDKKNADALTPLHISVRDRQKVFMTKLLLDAGVPLEKSDRDGNTALHIATKNVDFETVKIIMSHVIKKGKEHHLADRELEYMKPLVYKNKKKEMPVCIPKDEAIINCMLQPWKHSYDEVSFGDGRKGLLIHLAVFENNQGLVKGIINAIEEIGKHEDKEFGNIVGRILSTRDTEDQTPLHIAAESGNEAIGGLLIAAGADIQLNSSRGTPFEVAMQRDHTKFAISLVEHEKGANINKYLNLLAYDTISNKYIEEKLMANSEQENERVNLKRRISSADCTIIHYAAKQSSVSRIELLLRYGIALAASDRDGKRVLHYAIQYRDNSDLMAYEVMKFFLDEATKKDEFIKPPYNKMTYVEALMHCDLDGITPVMLAARLDRIQFFKLLTTTNYEYLLDTFDTCDPNKNNVIHYLAKYKSFETAEYIIPYIHKAKIDLFTHIMNGRNVDGHSPIDLARKRGQQEMVDLFVDLCDREYFEACPDVVHRMVNNGDYHNFSKVLAKTVIKDSRNVQIDTKLMDSNEEGDYPNFRFFNFHLAPLWHKLYRSNVMKYKYHPVLKFLIEEKLIIYRWWFMSLFFLYFIFLYIPLCLALYFASSKCDSELFLYDTHRDRFRFCLESYILIVTWFFITNELLEIEAKWRYLQNLFFTSCELDYIRKRQVQYYGDRESNKFTRSIQKVVRRVFYEFPVKLDKVMYNFDRKCDFFPRAVYRHFRETYNIIDICSVFFLLLLFCLRLLLAISPIWSALHWMCSALTFTFFTFKFYKYTKMFPSLGVYIETLSNVLSADVPRFSLVIIILLISYIGSIQLVARTYCTDGVQCSFSSWFRDDSLPFSPLTTPFLSGLLFIIDGGPGNYEGSFREVPFLFSAFYLVFAFCIIVVLLNVFIAQLSQTYTTIYTNKELLDFKAELALDYETQSSILFKVISPLRRPLKRIIVERIIISLETWKSYYARYNQRINNSVGSGNDGATKDQRNSNKESKDKLTDNIRSEPDENTQHELQSEELEKVEKRLDEIYSKLDQKITKNQEIIMDKLIQLDQIPKMQQDILKKQT</sequence>
<dbReference type="Pfam" id="PF12796">
    <property type="entry name" value="Ank_2"/>
    <property type="match status" value="7"/>
</dbReference>
<evidence type="ECO:0000313" key="6">
    <source>
        <dbReference type="EMBL" id="KAI6659361.1"/>
    </source>
</evidence>
<feature type="repeat" description="ANK" evidence="3">
    <location>
        <begin position="1776"/>
        <end position="1809"/>
    </location>
</feature>
<feature type="transmembrane region" description="Helical" evidence="5">
    <location>
        <begin position="2556"/>
        <end position="2575"/>
    </location>
</feature>
<gene>
    <name evidence="6" type="ORF">LOD99_15032</name>
</gene>
<keyword evidence="5" id="KW-0812">Transmembrane</keyword>
<feature type="compositionally biased region" description="Basic and acidic residues" evidence="4">
    <location>
        <begin position="2733"/>
        <end position="2768"/>
    </location>
</feature>
<evidence type="ECO:0000313" key="7">
    <source>
        <dbReference type="Proteomes" id="UP001165289"/>
    </source>
</evidence>
<name>A0AAV7KD63_9METZ</name>
<feature type="transmembrane region" description="Helical" evidence="5">
    <location>
        <begin position="2380"/>
        <end position="2399"/>
    </location>
</feature>
<protein>
    <submittedName>
        <fullName evidence="6">Uncharacterized protein</fullName>
    </submittedName>
</protein>
<dbReference type="Gene3D" id="1.25.40.20">
    <property type="entry name" value="Ankyrin repeat-containing domain"/>
    <property type="match status" value="11"/>
</dbReference>
<keyword evidence="5" id="KW-1133">Transmembrane helix</keyword>
<feature type="transmembrane region" description="Helical" evidence="5">
    <location>
        <begin position="2336"/>
        <end position="2359"/>
    </location>
</feature>
<proteinExistence type="predicted"/>
<accession>A0AAV7KD63</accession>
<feature type="repeat" description="ANK" evidence="3">
    <location>
        <begin position="1943"/>
        <end position="1975"/>
    </location>
</feature>
<feature type="repeat" description="ANK" evidence="3">
    <location>
        <begin position="414"/>
        <end position="446"/>
    </location>
</feature>
<evidence type="ECO:0000256" key="2">
    <source>
        <dbReference type="ARBA" id="ARBA00023043"/>
    </source>
</evidence>
<dbReference type="PROSITE" id="PS50088">
    <property type="entry name" value="ANK_REPEAT"/>
    <property type="match status" value="9"/>
</dbReference>
<dbReference type="Proteomes" id="UP001165289">
    <property type="component" value="Unassembled WGS sequence"/>
</dbReference>
<dbReference type="InterPro" id="IPR002110">
    <property type="entry name" value="Ankyrin_rpt"/>
</dbReference>
<comment type="caution">
    <text evidence="6">The sequence shown here is derived from an EMBL/GenBank/DDBJ whole genome shotgun (WGS) entry which is preliminary data.</text>
</comment>
<dbReference type="PANTHER" id="PTHR24198">
    <property type="entry name" value="ANKYRIN REPEAT AND PROTEIN KINASE DOMAIN-CONTAINING PROTEIN"/>
    <property type="match status" value="1"/>
</dbReference>
<keyword evidence="1" id="KW-0677">Repeat</keyword>
<feature type="repeat" description="ANK" evidence="3">
    <location>
        <begin position="2045"/>
        <end position="2077"/>
    </location>
</feature>